<name>A0A368PSA8_SETIT</name>
<reference evidence="4" key="1">
    <citation type="journal article" date="2012" name="Nat. Biotechnol.">
        <title>Reference genome sequence of the model plant Setaria.</title>
        <authorList>
            <person name="Bennetzen J.L."/>
            <person name="Schmutz J."/>
            <person name="Wang H."/>
            <person name="Percifield R."/>
            <person name="Hawkins J."/>
            <person name="Pontaroli A.C."/>
            <person name="Estep M."/>
            <person name="Feng L."/>
            <person name="Vaughn J.N."/>
            <person name="Grimwood J."/>
            <person name="Jenkins J."/>
            <person name="Barry K."/>
            <person name="Lindquist E."/>
            <person name="Hellsten U."/>
            <person name="Deshpande S."/>
            <person name="Wang X."/>
            <person name="Wu X."/>
            <person name="Mitros T."/>
            <person name="Triplett J."/>
            <person name="Yang X."/>
            <person name="Ye C.Y."/>
            <person name="Mauro-Herrera M."/>
            <person name="Wang L."/>
            <person name="Li P."/>
            <person name="Sharma M."/>
            <person name="Sharma R."/>
            <person name="Ronald P.C."/>
            <person name="Panaud O."/>
            <person name="Kellogg E.A."/>
            <person name="Brutnell T.P."/>
            <person name="Doust A.N."/>
            <person name="Tuskan G.A."/>
            <person name="Rokhsar D."/>
            <person name="Devos K.M."/>
        </authorList>
    </citation>
    <scope>NUCLEOTIDE SEQUENCE [LARGE SCALE GENOMIC DNA]</scope>
    <source>
        <strain evidence="4">Yugu1</strain>
    </source>
</reference>
<evidence type="ECO:0000313" key="4">
    <source>
        <dbReference type="EMBL" id="RCV08519.1"/>
    </source>
</evidence>
<feature type="domain" description="Glabrous enhancer-binding protein-like DBD" evidence="3">
    <location>
        <begin position="94"/>
        <end position="181"/>
    </location>
</feature>
<evidence type="ECO:0000256" key="2">
    <source>
        <dbReference type="SAM" id="MobiDB-lite"/>
    </source>
</evidence>
<gene>
    <name evidence="4" type="ORF">SETIT_1G333300v2</name>
</gene>
<dbReference type="OrthoDB" id="10396296at2759"/>
<feature type="region of interest" description="Disordered" evidence="2">
    <location>
        <begin position="1"/>
        <end position="78"/>
    </location>
</feature>
<feature type="compositionally biased region" description="Basic and acidic residues" evidence="2">
    <location>
        <begin position="55"/>
        <end position="66"/>
    </location>
</feature>
<comment type="similarity">
    <text evidence="1">Belongs to the GeBP family.</text>
</comment>
<evidence type="ECO:0000256" key="1">
    <source>
        <dbReference type="ARBA" id="ARBA00010820"/>
    </source>
</evidence>
<evidence type="ECO:0000259" key="3">
    <source>
        <dbReference type="Pfam" id="PF04504"/>
    </source>
</evidence>
<dbReference type="STRING" id="4555.A0A368PSA8"/>
<dbReference type="PANTHER" id="PTHR31662:SF97">
    <property type="entry name" value="MYB-LIKE DOMAIN-CONTAINING PROTEIN"/>
    <property type="match status" value="1"/>
</dbReference>
<sequence>MPSDQLSASTVDADAAPASLSSPRWKKPSSGPHPRTGDCDRGPNPSPLGAPSCRSELKRRLRESAEAARGSGDGGRQRLGLAGVTVGVGHGAVQSLWSDADEVTLLAAAAAFRERTGRVPRLPDAAALFGSIGDSISPHIDEAKAYDKLSRLESKFLHGASGSPAGTHDRRVHDLSTKVWGLANVVSPPEDDSDGQDAEESCNASTVMPVVTEVLAEYWKMNERALAGFPLEKGLSLLSKKEGRLMETRWRKQLDEEMQTQMQRHDLAKEICVLLNDTVKDLSS</sequence>
<dbReference type="Pfam" id="PF04504">
    <property type="entry name" value="GeBP-like_DBD"/>
    <property type="match status" value="1"/>
</dbReference>
<dbReference type="PANTHER" id="PTHR31662">
    <property type="entry name" value="BNAANNG10740D PROTEIN-RELATED"/>
    <property type="match status" value="1"/>
</dbReference>
<feature type="compositionally biased region" description="Polar residues" evidence="2">
    <location>
        <begin position="1"/>
        <end position="10"/>
    </location>
</feature>
<dbReference type="InterPro" id="IPR053932">
    <property type="entry name" value="GeBP-like_DBD"/>
</dbReference>
<dbReference type="InterPro" id="IPR007592">
    <property type="entry name" value="GEBP"/>
</dbReference>
<dbReference type="SMR" id="A0A368PSA8"/>
<feature type="compositionally biased region" description="Low complexity" evidence="2">
    <location>
        <begin position="12"/>
        <end position="23"/>
    </location>
</feature>
<organism evidence="4">
    <name type="scientific">Setaria italica</name>
    <name type="common">Foxtail millet</name>
    <name type="synonym">Panicum italicum</name>
    <dbReference type="NCBI Taxonomy" id="4555"/>
    <lineage>
        <taxon>Eukaryota</taxon>
        <taxon>Viridiplantae</taxon>
        <taxon>Streptophyta</taxon>
        <taxon>Embryophyta</taxon>
        <taxon>Tracheophyta</taxon>
        <taxon>Spermatophyta</taxon>
        <taxon>Magnoliopsida</taxon>
        <taxon>Liliopsida</taxon>
        <taxon>Poales</taxon>
        <taxon>Poaceae</taxon>
        <taxon>PACMAD clade</taxon>
        <taxon>Panicoideae</taxon>
        <taxon>Panicodae</taxon>
        <taxon>Paniceae</taxon>
        <taxon>Cenchrinae</taxon>
        <taxon>Setaria</taxon>
    </lineage>
</organism>
<accession>A0A368PSA8</accession>
<dbReference type="GO" id="GO:0006355">
    <property type="term" value="P:regulation of DNA-templated transcription"/>
    <property type="evidence" value="ECO:0007669"/>
    <property type="project" value="InterPro"/>
</dbReference>
<dbReference type="EMBL" id="CM003528">
    <property type="protein sequence ID" value="RCV08519.1"/>
    <property type="molecule type" value="Genomic_DNA"/>
</dbReference>
<proteinExistence type="inferred from homology"/>
<reference evidence="4" key="2">
    <citation type="submission" date="2015-07" db="EMBL/GenBank/DDBJ databases">
        <authorList>
            <person name="Noorani M."/>
        </authorList>
    </citation>
    <scope>NUCLEOTIDE SEQUENCE</scope>
    <source>
        <strain evidence="4">Yugu1</strain>
    </source>
</reference>
<protein>
    <recommendedName>
        <fullName evidence="3">Glabrous enhancer-binding protein-like DBD domain-containing protein</fullName>
    </recommendedName>
</protein>
<dbReference type="AlphaFoldDB" id="A0A368PSA8"/>